<dbReference type="EMBL" id="CH476749">
    <property type="protein sequence ID" value="EIE91273.1"/>
    <property type="molecule type" value="Genomic_DNA"/>
</dbReference>
<dbReference type="RefSeq" id="XP_067526669.1">
    <property type="nucleotide sequence ID" value="XM_067670568.1"/>
</dbReference>
<dbReference type="GeneID" id="93622949"/>
<dbReference type="InParanoid" id="I1CS43"/>
<dbReference type="Proteomes" id="UP000009138">
    <property type="component" value="Unassembled WGS sequence"/>
</dbReference>
<proteinExistence type="predicted"/>
<name>I1CS43_RHIO9</name>
<keyword evidence="2" id="KW-1185">Reference proteome</keyword>
<protein>
    <submittedName>
        <fullName evidence="1">Uncharacterized protein</fullName>
    </submittedName>
</protein>
<dbReference type="VEuPathDB" id="FungiDB:RO3G_15984"/>
<dbReference type="AlphaFoldDB" id="I1CS43"/>
<evidence type="ECO:0000313" key="2">
    <source>
        <dbReference type="Proteomes" id="UP000009138"/>
    </source>
</evidence>
<reference evidence="1 2" key="1">
    <citation type="journal article" date="2009" name="PLoS Genet.">
        <title>Genomic analysis of the basal lineage fungus Rhizopus oryzae reveals a whole-genome duplication.</title>
        <authorList>
            <person name="Ma L.-J."/>
            <person name="Ibrahim A.S."/>
            <person name="Skory C."/>
            <person name="Grabherr M.G."/>
            <person name="Burger G."/>
            <person name="Butler M."/>
            <person name="Elias M."/>
            <person name="Idnurm A."/>
            <person name="Lang B.F."/>
            <person name="Sone T."/>
            <person name="Abe A."/>
            <person name="Calvo S.E."/>
            <person name="Corrochano L.M."/>
            <person name="Engels R."/>
            <person name="Fu J."/>
            <person name="Hansberg W."/>
            <person name="Kim J.-M."/>
            <person name="Kodira C.D."/>
            <person name="Koehrsen M.J."/>
            <person name="Liu B."/>
            <person name="Miranda-Saavedra D."/>
            <person name="O'Leary S."/>
            <person name="Ortiz-Castellanos L."/>
            <person name="Poulter R."/>
            <person name="Rodriguez-Romero J."/>
            <person name="Ruiz-Herrera J."/>
            <person name="Shen Y.-Q."/>
            <person name="Zeng Q."/>
            <person name="Galagan J."/>
            <person name="Birren B.W."/>
            <person name="Cuomo C.A."/>
            <person name="Wickes B.L."/>
        </authorList>
    </citation>
    <scope>NUCLEOTIDE SEQUENCE [LARGE SCALE GENOMIC DNA]</scope>
    <source>
        <strain evidence="2">RA 99-880 / ATCC MYA-4621 / FGSC 9543 / NRRL 43880</strain>
    </source>
</reference>
<sequence length="65" mass="7485">MIGPILWLSMTAQERSFICWSFGWLPEGKPKLCPRYPSYMLTRSHGINCLDVYRLCLPATIPDPL</sequence>
<dbReference type="OMA" id="PKPCARY"/>
<accession>I1CS43</accession>
<evidence type="ECO:0000313" key="1">
    <source>
        <dbReference type="EMBL" id="EIE91273.1"/>
    </source>
</evidence>
<gene>
    <name evidence="1" type="ORF">RO3G_15984</name>
</gene>
<organism evidence="1 2">
    <name type="scientific">Rhizopus delemar (strain RA 99-880 / ATCC MYA-4621 / FGSC 9543 / NRRL 43880)</name>
    <name type="common">Mucormycosis agent</name>
    <name type="synonym">Rhizopus arrhizus var. delemar</name>
    <dbReference type="NCBI Taxonomy" id="246409"/>
    <lineage>
        <taxon>Eukaryota</taxon>
        <taxon>Fungi</taxon>
        <taxon>Fungi incertae sedis</taxon>
        <taxon>Mucoromycota</taxon>
        <taxon>Mucoromycotina</taxon>
        <taxon>Mucoromycetes</taxon>
        <taxon>Mucorales</taxon>
        <taxon>Mucorineae</taxon>
        <taxon>Rhizopodaceae</taxon>
        <taxon>Rhizopus</taxon>
    </lineage>
</organism>